<dbReference type="EMBL" id="JAUJYN010000004">
    <property type="protein sequence ID" value="KAK1273544.1"/>
    <property type="molecule type" value="Genomic_DNA"/>
</dbReference>
<keyword evidence="1" id="KW-0472">Membrane</keyword>
<keyword evidence="1" id="KW-1133">Transmembrane helix</keyword>
<sequence length="119" mass="13585">MGVSIHAVASLIMDGGSNAFLVSQGVAVLVGTIALTYHWFGVIRFRRTKGGRTCRDEFKMEEYWVHRLMEWRETPLPFKVCGGRWLRKIVHGPKNAMLQILIWLQTVVVVVSKSVRMDI</sequence>
<keyword evidence="1" id="KW-0812">Transmembrane</keyword>
<comment type="caution">
    <text evidence="2">The sequence shown here is derived from an EMBL/GenBank/DDBJ whole genome shotgun (WGS) entry which is preliminary data.</text>
</comment>
<dbReference type="AlphaFoldDB" id="A0AAV9BBQ7"/>
<dbReference type="PANTHER" id="PTHR35307">
    <property type="entry name" value="PROTEIN, PUTATIVE-RELATED"/>
    <property type="match status" value="1"/>
</dbReference>
<organism evidence="2 3">
    <name type="scientific">Acorus gramineus</name>
    <name type="common">Dwarf sweet flag</name>
    <dbReference type="NCBI Taxonomy" id="55184"/>
    <lineage>
        <taxon>Eukaryota</taxon>
        <taxon>Viridiplantae</taxon>
        <taxon>Streptophyta</taxon>
        <taxon>Embryophyta</taxon>
        <taxon>Tracheophyta</taxon>
        <taxon>Spermatophyta</taxon>
        <taxon>Magnoliopsida</taxon>
        <taxon>Liliopsida</taxon>
        <taxon>Acoraceae</taxon>
        <taxon>Acorus</taxon>
    </lineage>
</organism>
<reference evidence="2" key="1">
    <citation type="journal article" date="2023" name="Nat. Commun.">
        <title>Diploid and tetraploid genomes of Acorus and the evolution of monocots.</title>
        <authorList>
            <person name="Ma L."/>
            <person name="Liu K.W."/>
            <person name="Li Z."/>
            <person name="Hsiao Y.Y."/>
            <person name="Qi Y."/>
            <person name="Fu T."/>
            <person name="Tang G.D."/>
            <person name="Zhang D."/>
            <person name="Sun W.H."/>
            <person name="Liu D.K."/>
            <person name="Li Y."/>
            <person name="Chen G.Z."/>
            <person name="Liu X.D."/>
            <person name="Liao X.Y."/>
            <person name="Jiang Y.T."/>
            <person name="Yu X."/>
            <person name="Hao Y."/>
            <person name="Huang J."/>
            <person name="Zhao X.W."/>
            <person name="Ke S."/>
            <person name="Chen Y.Y."/>
            <person name="Wu W.L."/>
            <person name="Hsu J.L."/>
            <person name="Lin Y.F."/>
            <person name="Huang M.D."/>
            <person name="Li C.Y."/>
            <person name="Huang L."/>
            <person name="Wang Z.W."/>
            <person name="Zhao X."/>
            <person name="Zhong W.Y."/>
            <person name="Peng D.H."/>
            <person name="Ahmad S."/>
            <person name="Lan S."/>
            <person name="Zhang J.S."/>
            <person name="Tsai W.C."/>
            <person name="Van de Peer Y."/>
            <person name="Liu Z.J."/>
        </authorList>
    </citation>
    <scope>NUCLEOTIDE SEQUENCE</scope>
    <source>
        <strain evidence="2">SCP</strain>
    </source>
</reference>
<name>A0AAV9BBQ7_ACOGR</name>
<evidence type="ECO:0000256" key="1">
    <source>
        <dbReference type="SAM" id="Phobius"/>
    </source>
</evidence>
<keyword evidence="3" id="KW-1185">Reference proteome</keyword>
<proteinExistence type="predicted"/>
<gene>
    <name evidence="2" type="ORF">QJS04_geneDACA012407</name>
</gene>
<protein>
    <submittedName>
        <fullName evidence="2">Uncharacterized protein</fullName>
    </submittedName>
</protein>
<reference evidence="2" key="2">
    <citation type="submission" date="2023-06" db="EMBL/GenBank/DDBJ databases">
        <authorList>
            <person name="Ma L."/>
            <person name="Liu K.-W."/>
            <person name="Li Z."/>
            <person name="Hsiao Y.-Y."/>
            <person name="Qi Y."/>
            <person name="Fu T."/>
            <person name="Tang G."/>
            <person name="Zhang D."/>
            <person name="Sun W.-H."/>
            <person name="Liu D.-K."/>
            <person name="Li Y."/>
            <person name="Chen G.-Z."/>
            <person name="Liu X.-D."/>
            <person name="Liao X.-Y."/>
            <person name="Jiang Y.-T."/>
            <person name="Yu X."/>
            <person name="Hao Y."/>
            <person name="Huang J."/>
            <person name="Zhao X.-W."/>
            <person name="Ke S."/>
            <person name="Chen Y.-Y."/>
            <person name="Wu W.-L."/>
            <person name="Hsu J.-L."/>
            <person name="Lin Y.-F."/>
            <person name="Huang M.-D."/>
            <person name="Li C.-Y."/>
            <person name="Huang L."/>
            <person name="Wang Z.-W."/>
            <person name="Zhao X."/>
            <person name="Zhong W.-Y."/>
            <person name="Peng D.-H."/>
            <person name="Ahmad S."/>
            <person name="Lan S."/>
            <person name="Zhang J.-S."/>
            <person name="Tsai W.-C."/>
            <person name="Van De Peer Y."/>
            <person name="Liu Z.-J."/>
        </authorList>
    </citation>
    <scope>NUCLEOTIDE SEQUENCE</scope>
    <source>
        <strain evidence="2">SCP</strain>
        <tissue evidence="2">Leaves</tissue>
    </source>
</reference>
<dbReference type="PANTHER" id="PTHR35307:SF3">
    <property type="entry name" value="DUF4220 DOMAIN-CONTAINING PROTEIN"/>
    <property type="match status" value="1"/>
</dbReference>
<dbReference type="Proteomes" id="UP001179952">
    <property type="component" value="Unassembled WGS sequence"/>
</dbReference>
<feature type="transmembrane region" description="Helical" evidence="1">
    <location>
        <begin position="20"/>
        <end position="40"/>
    </location>
</feature>
<evidence type="ECO:0000313" key="2">
    <source>
        <dbReference type="EMBL" id="KAK1273544.1"/>
    </source>
</evidence>
<evidence type="ECO:0000313" key="3">
    <source>
        <dbReference type="Proteomes" id="UP001179952"/>
    </source>
</evidence>
<accession>A0AAV9BBQ7</accession>